<dbReference type="Proteomes" id="UP001276659">
    <property type="component" value="Unassembled WGS sequence"/>
</dbReference>
<keyword evidence="7" id="KW-1185">Reference proteome</keyword>
<dbReference type="Gene3D" id="1.10.630.10">
    <property type="entry name" value="Cytochrome P450"/>
    <property type="match status" value="1"/>
</dbReference>
<dbReference type="PANTHER" id="PTHR24305">
    <property type="entry name" value="CYTOCHROME P450"/>
    <property type="match status" value="1"/>
</dbReference>
<gene>
    <name evidence="6" type="ORF">OEA41_008065</name>
</gene>
<dbReference type="GO" id="GO:0004497">
    <property type="term" value="F:monooxygenase activity"/>
    <property type="evidence" value="ECO:0007669"/>
    <property type="project" value="InterPro"/>
</dbReference>
<comment type="similarity">
    <text evidence="2">Belongs to the cytochrome P450 family.</text>
</comment>
<protein>
    <submittedName>
        <fullName evidence="6">Uncharacterized protein</fullName>
    </submittedName>
</protein>
<evidence type="ECO:0000313" key="6">
    <source>
        <dbReference type="EMBL" id="KAK3176740.1"/>
    </source>
</evidence>
<keyword evidence="4" id="KW-0479">Metal-binding</keyword>
<dbReference type="AlphaFoldDB" id="A0AAD9ZGU7"/>
<evidence type="ECO:0000256" key="4">
    <source>
        <dbReference type="ARBA" id="ARBA00022723"/>
    </source>
</evidence>
<comment type="caution">
    <text evidence="6">The sequence shown here is derived from an EMBL/GenBank/DDBJ whole genome shotgun (WGS) entry which is preliminary data.</text>
</comment>
<evidence type="ECO:0000313" key="7">
    <source>
        <dbReference type="Proteomes" id="UP001276659"/>
    </source>
</evidence>
<dbReference type="GO" id="GO:0020037">
    <property type="term" value="F:heme binding"/>
    <property type="evidence" value="ECO:0007669"/>
    <property type="project" value="InterPro"/>
</dbReference>
<dbReference type="PANTHER" id="PTHR24305:SF210">
    <property type="entry name" value="CYTOCHROME P450 MONOOXYGENASE ASQL-RELATED"/>
    <property type="match status" value="1"/>
</dbReference>
<dbReference type="SUPFAM" id="SSF48264">
    <property type="entry name" value="Cytochrome P450"/>
    <property type="match status" value="1"/>
</dbReference>
<dbReference type="InterPro" id="IPR050121">
    <property type="entry name" value="Cytochrome_P450_monoxygenase"/>
</dbReference>
<accession>A0AAD9ZGU7</accession>
<evidence type="ECO:0000256" key="3">
    <source>
        <dbReference type="ARBA" id="ARBA00022617"/>
    </source>
</evidence>
<keyword evidence="5" id="KW-0408">Iron</keyword>
<name>A0AAD9ZGU7_9LECA</name>
<organism evidence="6 7">
    <name type="scientific">Lepraria neglecta</name>
    <dbReference type="NCBI Taxonomy" id="209136"/>
    <lineage>
        <taxon>Eukaryota</taxon>
        <taxon>Fungi</taxon>
        <taxon>Dikarya</taxon>
        <taxon>Ascomycota</taxon>
        <taxon>Pezizomycotina</taxon>
        <taxon>Lecanoromycetes</taxon>
        <taxon>OSLEUM clade</taxon>
        <taxon>Lecanoromycetidae</taxon>
        <taxon>Lecanorales</taxon>
        <taxon>Lecanorineae</taxon>
        <taxon>Stereocaulaceae</taxon>
        <taxon>Lepraria</taxon>
    </lineage>
</organism>
<evidence type="ECO:0000256" key="2">
    <source>
        <dbReference type="ARBA" id="ARBA00010617"/>
    </source>
</evidence>
<proteinExistence type="inferred from homology"/>
<dbReference type="Pfam" id="PF00067">
    <property type="entry name" value="p450"/>
    <property type="match status" value="1"/>
</dbReference>
<dbReference type="GO" id="GO:0016705">
    <property type="term" value="F:oxidoreductase activity, acting on paired donors, with incorporation or reduction of molecular oxygen"/>
    <property type="evidence" value="ECO:0007669"/>
    <property type="project" value="InterPro"/>
</dbReference>
<dbReference type="GO" id="GO:0005506">
    <property type="term" value="F:iron ion binding"/>
    <property type="evidence" value="ECO:0007669"/>
    <property type="project" value="InterPro"/>
</dbReference>
<dbReference type="InterPro" id="IPR001128">
    <property type="entry name" value="Cyt_P450"/>
</dbReference>
<reference evidence="6" key="1">
    <citation type="submission" date="2022-11" db="EMBL/GenBank/DDBJ databases">
        <title>Chromosomal genome sequence assembly and mating type (MAT) locus characterization of the leprose asexual lichenized fungus Lepraria neglecta (Nyl.) Erichsen.</title>
        <authorList>
            <person name="Allen J.L."/>
            <person name="Pfeffer B."/>
        </authorList>
    </citation>
    <scope>NUCLEOTIDE SEQUENCE</scope>
    <source>
        <strain evidence="6">Allen 5258</strain>
    </source>
</reference>
<evidence type="ECO:0000256" key="5">
    <source>
        <dbReference type="ARBA" id="ARBA00023004"/>
    </source>
</evidence>
<dbReference type="EMBL" id="JASNWA010000004">
    <property type="protein sequence ID" value="KAK3176740.1"/>
    <property type="molecule type" value="Genomic_DNA"/>
</dbReference>
<dbReference type="InterPro" id="IPR036396">
    <property type="entry name" value="Cyt_P450_sf"/>
</dbReference>
<evidence type="ECO:0000256" key="1">
    <source>
        <dbReference type="ARBA" id="ARBA00001971"/>
    </source>
</evidence>
<comment type="cofactor">
    <cofactor evidence="1">
        <name>heme</name>
        <dbReference type="ChEBI" id="CHEBI:30413"/>
    </cofactor>
</comment>
<keyword evidence="3" id="KW-0349">Heme</keyword>
<sequence>MVILTLPAPNDMADNLVTTNDVKFHARVRTLLSDSFTEDTLHTQHPLIHSHADLLVAKLKNLATEPQSLDKGALVNMTDWLNFFTVDVIGDLAFGAPFGCLKTGEYHNWEAVRMRVKIRIGVEYKDAPDKESLEK</sequence>